<dbReference type="EMBL" id="AGNL01049306">
    <property type="protein sequence ID" value="EJK44723.1"/>
    <property type="molecule type" value="Genomic_DNA"/>
</dbReference>
<dbReference type="AlphaFoldDB" id="K0QZ48"/>
<feature type="region of interest" description="Disordered" evidence="1">
    <location>
        <begin position="64"/>
        <end position="126"/>
    </location>
</feature>
<evidence type="ECO:0000313" key="2">
    <source>
        <dbReference type="EMBL" id="EJK44723.1"/>
    </source>
</evidence>
<evidence type="ECO:0000256" key="1">
    <source>
        <dbReference type="SAM" id="MobiDB-lite"/>
    </source>
</evidence>
<comment type="caution">
    <text evidence="2">The sequence shown here is derived from an EMBL/GenBank/DDBJ whole genome shotgun (WGS) entry which is preliminary data.</text>
</comment>
<sequence length="126" mass="13605">MYISQWQTLCARPSRAHSGRIRSGIVRMSRTINTLPECVCFVRTSSIIPAGVGYSTLVVPVAAESRQSRVESRPSRERVAANPRPTGPRAHGANQPPTALHSRVTTEGEKKGEGSEHVRGGIETCG</sequence>
<accession>K0QZ48</accession>
<keyword evidence="3" id="KW-1185">Reference proteome</keyword>
<name>K0QZ48_THAOC</name>
<dbReference type="Proteomes" id="UP000266841">
    <property type="component" value="Unassembled WGS sequence"/>
</dbReference>
<feature type="compositionally biased region" description="Basic and acidic residues" evidence="1">
    <location>
        <begin position="104"/>
        <end position="120"/>
    </location>
</feature>
<feature type="compositionally biased region" description="Basic and acidic residues" evidence="1">
    <location>
        <begin position="66"/>
        <end position="79"/>
    </location>
</feature>
<proteinExistence type="predicted"/>
<gene>
    <name evidence="2" type="ORF">THAOC_36717</name>
</gene>
<protein>
    <submittedName>
        <fullName evidence="2">Uncharacterized protein</fullName>
    </submittedName>
</protein>
<organism evidence="2 3">
    <name type="scientific">Thalassiosira oceanica</name>
    <name type="common">Marine diatom</name>
    <dbReference type="NCBI Taxonomy" id="159749"/>
    <lineage>
        <taxon>Eukaryota</taxon>
        <taxon>Sar</taxon>
        <taxon>Stramenopiles</taxon>
        <taxon>Ochrophyta</taxon>
        <taxon>Bacillariophyta</taxon>
        <taxon>Coscinodiscophyceae</taxon>
        <taxon>Thalassiosirophycidae</taxon>
        <taxon>Thalassiosirales</taxon>
        <taxon>Thalassiosiraceae</taxon>
        <taxon>Thalassiosira</taxon>
    </lineage>
</organism>
<reference evidence="2 3" key="1">
    <citation type="journal article" date="2012" name="Genome Biol.">
        <title>Genome and low-iron response of an oceanic diatom adapted to chronic iron limitation.</title>
        <authorList>
            <person name="Lommer M."/>
            <person name="Specht M."/>
            <person name="Roy A.S."/>
            <person name="Kraemer L."/>
            <person name="Andreson R."/>
            <person name="Gutowska M.A."/>
            <person name="Wolf J."/>
            <person name="Bergner S.V."/>
            <person name="Schilhabel M.B."/>
            <person name="Klostermeier U.C."/>
            <person name="Beiko R.G."/>
            <person name="Rosenstiel P."/>
            <person name="Hippler M."/>
            <person name="Laroche J."/>
        </authorList>
    </citation>
    <scope>NUCLEOTIDE SEQUENCE [LARGE SCALE GENOMIC DNA]</scope>
    <source>
        <strain evidence="2 3">CCMP1005</strain>
    </source>
</reference>
<evidence type="ECO:0000313" key="3">
    <source>
        <dbReference type="Proteomes" id="UP000266841"/>
    </source>
</evidence>